<organism evidence="19 20">
    <name type="scientific">Lynx pardinus</name>
    <name type="common">Iberian lynx</name>
    <name type="synonym">Felis pardina</name>
    <dbReference type="NCBI Taxonomy" id="191816"/>
    <lineage>
        <taxon>Eukaryota</taxon>
        <taxon>Metazoa</taxon>
        <taxon>Chordata</taxon>
        <taxon>Craniata</taxon>
        <taxon>Vertebrata</taxon>
        <taxon>Euteleostomi</taxon>
        <taxon>Mammalia</taxon>
        <taxon>Eutheria</taxon>
        <taxon>Laurasiatheria</taxon>
        <taxon>Carnivora</taxon>
        <taxon>Feliformia</taxon>
        <taxon>Felidae</taxon>
        <taxon>Felinae</taxon>
        <taxon>Lynx</taxon>
    </lineage>
</organism>
<feature type="compositionally biased region" description="Basic and acidic residues" evidence="18">
    <location>
        <begin position="23"/>
        <end position="35"/>
    </location>
</feature>
<evidence type="ECO:0000256" key="1">
    <source>
        <dbReference type="ARBA" id="ARBA00004514"/>
    </source>
</evidence>
<dbReference type="EMBL" id="CAAGRJ010021880">
    <property type="protein sequence ID" value="VFV35950.1"/>
    <property type="molecule type" value="Genomic_DNA"/>
</dbReference>
<keyword evidence="4" id="KW-0963">Cytoplasm</keyword>
<keyword evidence="14" id="KW-0443">Lipid metabolism</keyword>
<keyword evidence="8" id="KW-0547">Nucleotide-binding</keyword>
<dbReference type="Gene3D" id="3.40.50.300">
    <property type="entry name" value="P-loop containing nucleotide triphosphate hydrolases"/>
    <property type="match status" value="1"/>
</dbReference>
<keyword evidence="6" id="KW-0153">Cholesterol metabolism</keyword>
<dbReference type="InterPro" id="IPR027417">
    <property type="entry name" value="P-loop_NTPase"/>
</dbReference>
<evidence type="ECO:0000256" key="2">
    <source>
        <dbReference type="ARBA" id="ARBA00005017"/>
    </source>
</evidence>
<evidence type="ECO:0000256" key="14">
    <source>
        <dbReference type="ARBA" id="ARBA00023098"/>
    </source>
</evidence>
<sequence>MVTVARALRGPRGTGRGPGRGKGLPEEGRRSGDGREWGALACARPCRGSRTRQGPEEDAAGVITLLDPPIWPQSPRLHLQLSSDHGTWCVDGRHVWAERAVDCVTREGCLQGGGTLVSDTRRVSDIQWFREAYGALTQTVRVVAPEQSRRQRGWVFTPGVDDAESECGLDDLEGFDWVVENHGDAGRLEEQLQSLVAFVRSRL</sequence>
<comment type="pathway">
    <text evidence="2">Isoprenoid biosynthesis; isopentenyl diphosphate biosynthesis via mevalonate pathway; isopentenyl diphosphate from (R)-mevalonate: step 2/3.</text>
</comment>
<dbReference type="GO" id="GO:0004631">
    <property type="term" value="F:phosphomevalonate kinase activity"/>
    <property type="evidence" value="ECO:0007669"/>
    <property type="project" value="UniProtKB-EC"/>
</dbReference>
<keyword evidence="20" id="KW-1185">Reference proteome</keyword>
<evidence type="ECO:0000256" key="5">
    <source>
        <dbReference type="ARBA" id="ARBA00022516"/>
    </source>
</evidence>
<evidence type="ECO:0000256" key="4">
    <source>
        <dbReference type="ARBA" id="ARBA00022490"/>
    </source>
</evidence>
<evidence type="ECO:0000256" key="8">
    <source>
        <dbReference type="ARBA" id="ARBA00022741"/>
    </source>
</evidence>
<protein>
    <recommendedName>
        <fullName evidence="17">Phosphomevalonate kinase</fullName>
        <ecNumber evidence="3">2.7.4.2</ecNumber>
    </recommendedName>
</protein>
<dbReference type="GO" id="GO:0005524">
    <property type="term" value="F:ATP binding"/>
    <property type="evidence" value="ECO:0007669"/>
    <property type="project" value="UniProtKB-KW"/>
</dbReference>
<accession>A0A485NRT4</accession>
<keyword evidence="13" id="KW-0756">Sterol biosynthesis</keyword>
<keyword evidence="10" id="KW-0152">Cholesterol biosynthesis</keyword>
<keyword evidence="9 19" id="KW-0418">Kinase</keyword>
<dbReference type="GO" id="GO:0005829">
    <property type="term" value="C:cytosol"/>
    <property type="evidence" value="ECO:0007669"/>
    <property type="project" value="UniProtKB-SubCell"/>
</dbReference>
<evidence type="ECO:0000313" key="19">
    <source>
        <dbReference type="EMBL" id="VFV35950.1"/>
    </source>
</evidence>
<evidence type="ECO:0000256" key="6">
    <source>
        <dbReference type="ARBA" id="ARBA00022548"/>
    </source>
</evidence>
<dbReference type="GO" id="GO:0019287">
    <property type="term" value="P:isopentenyl diphosphate biosynthetic process, mevalonate pathway"/>
    <property type="evidence" value="ECO:0007669"/>
    <property type="project" value="UniProtKB-UniPathway"/>
</dbReference>
<dbReference type="PANTHER" id="PTHR13101:SF1">
    <property type="entry name" value="PHOSPHOMEVALONATE KINASE"/>
    <property type="match status" value="1"/>
</dbReference>
<keyword evidence="11" id="KW-0067">ATP-binding</keyword>
<keyword evidence="15" id="KW-1207">Sterol metabolism</keyword>
<dbReference type="Proteomes" id="UP000386466">
    <property type="component" value="Unassembled WGS sequence"/>
</dbReference>
<keyword evidence="5" id="KW-0444">Lipid biosynthesis</keyword>
<evidence type="ECO:0000256" key="13">
    <source>
        <dbReference type="ARBA" id="ARBA00023011"/>
    </source>
</evidence>
<dbReference type="GO" id="GO:0006695">
    <property type="term" value="P:cholesterol biosynthetic process"/>
    <property type="evidence" value="ECO:0007669"/>
    <property type="project" value="UniProtKB-KW"/>
</dbReference>
<evidence type="ECO:0000256" key="16">
    <source>
        <dbReference type="ARBA" id="ARBA00023221"/>
    </source>
</evidence>
<evidence type="ECO:0000256" key="18">
    <source>
        <dbReference type="SAM" id="MobiDB-lite"/>
    </source>
</evidence>
<dbReference type="EC" id="2.7.4.2" evidence="3"/>
<feature type="compositionally biased region" description="Gly residues" evidence="18">
    <location>
        <begin position="12"/>
        <end position="22"/>
    </location>
</feature>
<comment type="subcellular location">
    <subcellularLocation>
        <location evidence="1">Cytoplasm</location>
        <location evidence="1">Cytosol</location>
    </subcellularLocation>
</comment>
<dbReference type="PANTHER" id="PTHR13101">
    <property type="entry name" value="PHOSPHOMEVALONATE KINASE"/>
    <property type="match status" value="1"/>
</dbReference>
<evidence type="ECO:0000256" key="9">
    <source>
        <dbReference type="ARBA" id="ARBA00022777"/>
    </source>
</evidence>
<evidence type="ECO:0000256" key="11">
    <source>
        <dbReference type="ARBA" id="ARBA00022840"/>
    </source>
</evidence>
<feature type="compositionally biased region" description="Low complexity" evidence="18">
    <location>
        <begin position="1"/>
        <end position="11"/>
    </location>
</feature>
<name>A0A485NRT4_LYNPA</name>
<proteinExistence type="predicted"/>
<evidence type="ECO:0000256" key="12">
    <source>
        <dbReference type="ARBA" id="ARBA00022955"/>
    </source>
</evidence>
<evidence type="ECO:0000256" key="7">
    <source>
        <dbReference type="ARBA" id="ARBA00022679"/>
    </source>
</evidence>
<feature type="region of interest" description="Disordered" evidence="18">
    <location>
        <begin position="1"/>
        <end position="35"/>
    </location>
</feature>
<evidence type="ECO:0000256" key="15">
    <source>
        <dbReference type="ARBA" id="ARBA00023166"/>
    </source>
</evidence>
<gene>
    <name evidence="19" type="ORF">LYPA_23C015448</name>
</gene>
<evidence type="ECO:0000256" key="17">
    <source>
        <dbReference type="ARBA" id="ARBA00034549"/>
    </source>
</evidence>
<dbReference type="AlphaFoldDB" id="A0A485NRT4"/>
<reference evidence="19 20" key="1">
    <citation type="submission" date="2019-01" db="EMBL/GenBank/DDBJ databases">
        <authorList>
            <person name="Alioto T."/>
            <person name="Alioto T."/>
        </authorList>
    </citation>
    <scope>NUCLEOTIDE SEQUENCE [LARGE SCALE GENOMIC DNA]</scope>
</reference>
<dbReference type="InterPro" id="IPR005919">
    <property type="entry name" value="Pmev_kin_anim"/>
</dbReference>
<keyword evidence="16" id="KW-0753">Steroid metabolism</keyword>
<dbReference type="UniPathway" id="UPA00057">
    <property type="reaction ID" value="UER00099"/>
</dbReference>
<keyword evidence="12" id="KW-0752">Steroid biosynthesis</keyword>
<evidence type="ECO:0000256" key="3">
    <source>
        <dbReference type="ARBA" id="ARBA00012958"/>
    </source>
</evidence>
<keyword evidence="7" id="KW-0808">Transferase</keyword>
<evidence type="ECO:0000256" key="10">
    <source>
        <dbReference type="ARBA" id="ARBA00022778"/>
    </source>
</evidence>
<evidence type="ECO:0000313" key="20">
    <source>
        <dbReference type="Proteomes" id="UP000386466"/>
    </source>
</evidence>